<dbReference type="RefSeq" id="WP_147151287.1">
    <property type="nucleotide sequence ID" value="NZ_BKAJ01000072.1"/>
</dbReference>
<accession>A0A512ND78</accession>
<dbReference type="AlphaFoldDB" id="A0A512ND78"/>
<protein>
    <submittedName>
        <fullName evidence="1">Uncharacterized protein</fullName>
    </submittedName>
</protein>
<dbReference type="InterPro" id="IPR046606">
    <property type="entry name" value="DUF6665"/>
</dbReference>
<organism evidence="1 2">
    <name type="scientific">Reyranella soli</name>
    <dbReference type="NCBI Taxonomy" id="1230389"/>
    <lineage>
        <taxon>Bacteria</taxon>
        <taxon>Pseudomonadati</taxon>
        <taxon>Pseudomonadota</taxon>
        <taxon>Alphaproteobacteria</taxon>
        <taxon>Hyphomicrobiales</taxon>
        <taxon>Reyranellaceae</taxon>
        <taxon>Reyranella</taxon>
    </lineage>
</organism>
<reference evidence="1 2" key="1">
    <citation type="submission" date="2019-07" db="EMBL/GenBank/DDBJ databases">
        <title>Whole genome shotgun sequence of Reyranella soli NBRC 108950.</title>
        <authorList>
            <person name="Hosoyama A."/>
            <person name="Uohara A."/>
            <person name="Ohji S."/>
            <person name="Ichikawa N."/>
        </authorList>
    </citation>
    <scope>NUCLEOTIDE SEQUENCE [LARGE SCALE GENOMIC DNA]</scope>
    <source>
        <strain evidence="1 2">NBRC 108950</strain>
    </source>
</reference>
<proteinExistence type="predicted"/>
<gene>
    <name evidence="1" type="ORF">RSO01_40740</name>
</gene>
<dbReference type="Proteomes" id="UP000321058">
    <property type="component" value="Unassembled WGS sequence"/>
</dbReference>
<comment type="caution">
    <text evidence="1">The sequence shown here is derived from an EMBL/GenBank/DDBJ whole genome shotgun (WGS) entry which is preliminary data.</text>
</comment>
<evidence type="ECO:0000313" key="1">
    <source>
        <dbReference type="EMBL" id="GEP56908.1"/>
    </source>
</evidence>
<evidence type="ECO:0000313" key="2">
    <source>
        <dbReference type="Proteomes" id="UP000321058"/>
    </source>
</evidence>
<keyword evidence="2" id="KW-1185">Reference proteome</keyword>
<sequence length="99" mass="11077">MRPKTGWDVLQYEILEEQASTIGRLGRELRAALDALEAFDRRGGSSDAQRASLVDAAAYALWNFVVQRDCSGFRFTQQVLDDYAVPAEVRAKMGAVRPR</sequence>
<dbReference type="EMBL" id="BKAJ01000072">
    <property type="protein sequence ID" value="GEP56908.1"/>
    <property type="molecule type" value="Genomic_DNA"/>
</dbReference>
<name>A0A512ND78_9HYPH</name>
<dbReference type="OrthoDB" id="9814981at2"/>
<dbReference type="Pfam" id="PF20370">
    <property type="entry name" value="DUF6665"/>
    <property type="match status" value="1"/>
</dbReference>